<dbReference type="InterPro" id="IPR008479">
    <property type="entry name" value="DUF760"/>
</dbReference>
<comment type="caution">
    <text evidence="2">The sequence shown here is derived from an EMBL/GenBank/DDBJ whole genome shotgun (WGS) entry which is preliminary data.</text>
</comment>
<dbReference type="Pfam" id="PF05542">
    <property type="entry name" value="DUF760"/>
    <property type="match status" value="1"/>
</dbReference>
<organism evidence="2 3">
    <name type="scientific">Crocosphaera watsonii WH 0003</name>
    <dbReference type="NCBI Taxonomy" id="423471"/>
    <lineage>
        <taxon>Bacteria</taxon>
        <taxon>Bacillati</taxon>
        <taxon>Cyanobacteriota</taxon>
        <taxon>Cyanophyceae</taxon>
        <taxon>Oscillatoriophycideae</taxon>
        <taxon>Chroococcales</taxon>
        <taxon>Aphanothecaceae</taxon>
        <taxon>Crocosphaera</taxon>
    </lineage>
</organism>
<feature type="region of interest" description="Disordered" evidence="1">
    <location>
        <begin position="99"/>
        <end position="119"/>
    </location>
</feature>
<protein>
    <recommendedName>
        <fullName evidence="4">DUF760 domain-containing protein</fullName>
    </recommendedName>
</protein>
<dbReference type="PANTHER" id="PTHR33598">
    <property type="entry name" value="OS02G0833400 PROTEIN"/>
    <property type="match status" value="1"/>
</dbReference>
<gene>
    <name evidence="2" type="ORF">CWATWH0003_1469</name>
</gene>
<dbReference type="GeneID" id="88765268"/>
<dbReference type="PATRIC" id="fig|423471.3.peg.1366"/>
<dbReference type="EMBL" id="AESD01000227">
    <property type="protein sequence ID" value="EHJ13852.1"/>
    <property type="molecule type" value="Genomic_DNA"/>
</dbReference>
<dbReference type="Proteomes" id="UP000003477">
    <property type="component" value="Unassembled WGS sequence"/>
</dbReference>
<dbReference type="RefSeq" id="WP_007304481.1">
    <property type="nucleotide sequence ID" value="NZ_AESD01000227.1"/>
</dbReference>
<accession>G5J1T7</accession>
<evidence type="ECO:0000256" key="1">
    <source>
        <dbReference type="SAM" id="MobiDB-lite"/>
    </source>
</evidence>
<reference evidence="2 3" key="1">
    <citation type="journal article" date="2011" name="Front. Microbiol.">
        <title>Two Strains of Crocosphaera watsonii with Highly Conserved Genomes are Distinguished by Strain-Specific Features.</title>
        <authorList>
            <person name="Bench S.R."/>
            <person name="Ilikchyan I.N."/>
            <person name="Tripp H.J."/>
            <person name="Zehr J.P."/>
        </authorList>
    </citation>
    <scope>NUCLEOTIDE SEQUENCE [LARGE SCALE GENOMIC DNA]</scope>
    <source>
        <strain evidence="2 3">WH 0003</strain>
    </source>
</reference>
<sequence length="119" mass="13535">MVFNFDFFASEPEEQNVNTLIQYLQQQHPDTLSRIAQSASPEIQQIITQNVEGLVGMLPLEEFNIQVTTDRENLANLLASAMMTGYFLSQMEQRKNLEANLSNVDSISPNQSHEQTEED</sequence>
<dbReference type="PANTHER" id="PTHR33598:SF2">
    <property type="entry name" value="MAR-BINDING FILAMENT-LIKE PROTEIN"/>
    <property type="match status" value="1"/>
</dbReference>
<feature type="compositionally biased region" description="Polar residues" evidence="1">
    <location>
        <begin position="99"/>
        <end position="113"/>
    </location>
</feature>
<evidence type="ECO:0000313" key="3">
    <source>
        <dbReference type="Proteomes" id="UP000003477"/>
    </source>
</evidence>
<evidence type="ECO:0000313" key="2">
    <source>
        <dbReference type="EMBL" id="EHJ13852.1"/>
    </source>
</evidence>
<dbReference type="AlphaFoldDB" id="G5J1T7"/>
<evidence type="ECO:0008006" key="4">
    <source>
        <dbReference type="Google" id="ProtNLM"/>
    </source>
</evidence>
<proteinExistence type="predicted"/>
<name>G5J1T7_CROWT</name>